<evidence type="ECO:0000313" key="1">
    <source>
        <dbReference type="EMBL" id="KUN84211.1"/>
    </source>
</evidence>
<comment type="caution">
    <text evidence="1">The sequence shown here is derived from an EMBL/GenBank/DDBJ whole genome shotgun (WGS) entry which is preliminary data.</text>
</comment>
<dbReference type="OrthoDB" id="5193079at2"/>
<evidence type="ECO:0000313" key="2">
    <source>
        <dbReference type="Proteomes" id="UP000052982"/>
    </source>
</evidence>
<accession>A0A117RD45</accession>
<dbReference type="STRING" id="1943.AQJ64_15730"/>
<dbReference type="AlphaFoldDB" id="A0A117RD45"/>
<keyword evidence="2" id="KW-1185">Reference proteome</keyword>
<sequence>MVQAIENRTALTVRLVAAAPHPRLNGWDLLAVDVLDAQPVPGYADLLARQVGHRLGLAVPSDRVAGLAPGTVIRLRARLAGGEALADKRPEPGTFVIEPPSCPES</sequence>
<reference evidence="1 2" key="1">
    <citation type="submission" date="2015-10" db="EMBL/GenBank/DDBJ databases">
        <title>Draft genome sequence of Streptomyces griseoruber DSM 40281, type strain for the species Streptomyces griseoruber.</title>
        <authorList>
            <person name="Ruckert C."/>
            <person name="Winkler A."/>
            <person name="Kalinowski J."/>
            <person name="Kampfer P."/>
            <person name="Glaeser S."/>
        </authorList>
    </citation>
    <scope>NUCLEOTIDE SEQUENCE [LARGE SCALE GENOMIC DNA]</scope>
    <source>
        <strain evidence="1 2">DSM 40281</strain>
    </source>
</reference>
<protein>
    <submittedName>
        <fullName evidence="1">Uncharacterized protein</fullName>
    </submittedName>
</protein>
<gene>
    <name evidence="1" type="ORF">AQJ64_15730</name>
</gene>
<dbReference type="EMBL" id="LMWW01000018">
    <property type="protein sequence ID" value="KUN84211.1"/>
    <property type="molecule type" value="Genomic_DNA"/>
</dbReference>
<dbReference type="Proteomes" id="UP000052982">
    <property type="component" value="Unassembled WGS sequence"/>
</dbReference>
<proteinExistence type="predicted"/>
<organism evidence="1 2">
    <name type="scientific">Streptomyces griseoruber</name>
    <dbReference type="NCBI Taxonomy" id="1943"/>
    <lineage>
        <taxon>Bacteria</taxon>
        <taxon>Bacillati</taxon>
        <taxon>Actinomycetota</taxon>
        <taxon>Actinomycetes</taxon>
        <taxon>Kitasatosporales</taxon>
        <taxon>Streptomycetaceae</taxon>
        <taxon>Streptomyces</taxon>
    </lineage>
</organism>
<dbReference type="RefSeq" id="WP_055632382.1">
    <property type="nucleotide sequence ID" value="NZ_KQ948767.1"/>
</dbReference>
<name>A0A117RD45_9ACTN</name>